<feature type="signal peptide" evidence="1">
    <location>
        <begin position="1"/>
        <end position="19"/>
    </location>
</feature>
<keyword evidence="3" id="KW-1185">Reference proteome</keyword>
<sequence>MSLITLLLPFLALFSLCHAKVNINDPLSVAITPKIWNLLTTKANFISNAVTSIKFPDFDGKVCFVYT</sequence>
<proteinExistence type="predicted"/>
<evidence type="ECO:0000313" key="2">
    <source>
        <dbReference type="EMBL" id="RCN32571.1"/>
    </source>
</evidence>
<protein>
    <submittedName>
        <fullName evidence="2">Uncharacterized protein</fullName>
    </submittedName>
</protein>
<comment type="caution">
    <text evidence="2">The sequence shown here is derived from an EMBL/GenBank/DDBJ whole genome shotgun (WGS) entry which is preliminary data.</text>
</comment>
<feature type="chain" id="PRO_5016852810" evidence="1">
    <location>
        <begin position="20"/>
        <end position="67"/>
    </location>
</feature>
<dbReference type="Proteomes" id="UP000252519">
    <property type="component" value="Unassembled WGS sequence"/>
</dbReference>
<keyword evidence="1" id="KW-0732">Signal</keyword>
<gene>
    <name evidence="2" type="ORF">ANCCAN_21611</name>
</gene>
<reference evidence="2 3" key="1">
    <citation type="submission" date="2014-10" db="EMBL/GenBank/DDBJ databases">
        <title>Draft genome of the hookworm Ancylostoma caninum.</title>
        <authorList>
            <person name="Mitreva M."/>
        </authorList>
    </citation>
    <scope>NUCLEOTIDE SEQUENCE [LARGE SCALE GENOMIC DNA]</scope>
    <source>
        <strain evidence="2 3">Baltimore</strain>
    </source>
</reference>
<name>A0A368FK12_ANCCA</name>
<dbReference type="EMBL" id="JOJR01001067">
    <property type="protein sequence ID" value="RCN32571.1"/>
    <property type="molecule type" value="Genomic_DNA"/>
</dbReference>
<dbReference type="OrthoDB" id="5856263at2759"/>
<dbReference type="AlphaFoldDB" id="A0A368FK12"/>
<evidence type="ECO:0000256" key="1">
    <source>
        <dbReference type="SAM" id="SignalP"/>
    </source>
</evidence>
<accession>A0A368FK12</accession>
<organism evidence="2 3">
    <name type="scientific">Ancylostoma caninum</name>
    <name type="common">Dog hookworm</name>
    <dbReference type="NCBI Taxonomy" id="29170"/>
    <lineage>
        <taxon>Eukaryota</taxon>
        <taxon>Metazoa</taxon>
        <taxon>Ecdysozoa</taxon>
        <taxon>Nematoda</taxon>
        <taxon>Chromadorea</taxon>
        <taxon>Rhabditida</taxon>
        <taxon>Rhabditina</taxon>
        <taxon>Rhabditomorpha</taxon>
        <taxon>Strongyloidea</taxon>
        <taxon>Ancylostomatidae</taxon>
        <taxon>Ancylostomatinae</taxon>
        <taxon>Ancylostoma</taxon>
    </lineage>
</organism>
<evidence type="ECO:0000313" key="3">
    <source>
        <dbReference type="Proteomes" id="UP000252519"/>
    </source>
</evidence>